<dbReference type="InterPro" id="IPR006665">
    <property type="entry name" value="OmpA-like"/>
</dbReference>
<dbReference type="Pfam" id="PF00691">
    <property type="entry name" value="OmpA"/>
    <property type="match status" value="1"/>
</dbReference>
<dbReference type="Proteomes" id="UP000199379">
    <property type="component" value="Unassembled WGS sequence"/>
</dbReference>
<evidence type="ECO:0000256" key="4">
    <source>
        <dbReference type="PROSITE-ProRule" id="PRU00473"/>
    </source>
</evidence>
<dbReference type="InterPro" id="IPR036737">
    <property type="entry name" value="OmpA-like_sf"/>
</dbReference>
<dbReference type="CDD" id="cd07185">
    <property type="entry name" value="OmpA_C-like"/>
    <property type="match status" value="1"/>
</dbReference>
<reference evidence="7 8" key="1">
    <citation type="submission" date="2016-10" db="EMBL/GenBank/DDBJ databases">
        <authorList>
            <person name="de Groot N.N."/>
        </authorList>
    </citation>
    <scope>NUCLEOTIDE SEQUENCE [LARGE SCALE GENOMIC DNA]</scope>
    <source>
        <strain evidence="7 8">DSM 29340</strain>
    </source>
</reference>
<evidence type="ECO:0000313" key="7">
    <source>
        <dbReference type="EMBL" id="SEJ80789.1"/>
    </source>
</evidence>
<dbReference type="PROSITE" id="PS51123">
    <property type="entry name" value="OMPA_2"/>
    <property type="match status" value="1"/>
</dbReference>
<dbReference type="PANTHER" id="PTHR30329:SF21">
    <property type="entry name" value="LIPOPROTEIN YIAD-RELATED"/>
    <property type="match status" value="1"/>
</dbReference>
<keyword evidence="2 4" id="KW-0472">Membrane</keyword>
<dbReference type="PRINTS" id="PR01021">
    <property type="entry name" value="OMPADOMAIN"/>
</dbReference>
<proteinExistence type="predicted"/>
<keyword evidence="3" id="KW-0998">Cell outer membrane</keyword>
<gene>
    <name evidence="7" type="ORF">SAMN05444007_107182</name>
</gene>
<dbReference type="STRING" id="1227549.SAMN05444007_107182"/>
<feature type="signal peptide" evidence="5">
    <location>
        <begin position="1"/>
        <end position="18"/>
    </location>
</feature>
<feature type="domain" description="OmpA-like" evidence="6">
    <location>
        <begin position="188"/>
        <end position="305"/>
    </location>
</feature>
<dbReference type="SUPFAM" id="SSF103088">
    <property type="entry name" value="OmpA-like"/>
    <property type="match status" value="1"/>
</dbReference>
<dbReference type="PANTHER" id="PTHR30329">
    <property type="entry name" value="STATOR ELEMENT OF FLAGELLAR MOTOR COMPLEX"/>
    <property type="match status" value="1"/>
</dbReference>
<protein>
    <submittedName>
        <fullName evidence="7">OmpA-OmpF porin, OOP family</fullName>
    </submittedName>
</protein>
<comment type="subcellular location">
    <subcellularLocation>
        <location evidence="1">Cell outer membrane</location>
    </subcellularLocation>
</comment>
<dbReference type="InterPro" id="IPR050330">
    <property type="entry name" value="Bact_OuterMem_StrucFunc"/>
</dbReference>
<dbReference type="OrthoDB" id="9792021at2"/>
<keyword evidence="8" id="KW-1185">Reference proteome</keyword>
<evidence type="ECO:0000256" key="2">
    <source>
        <dbReference type="ARBA" id="ARBA00023136"/>
    </source>
</evidence>
<evidence type="ECO:0000256" key="3">
    <source>
        <dbReference type="ARBA" id="ARBA00023237"/>
    </source>
</evidence>
<feature type="chain" id="PRO_5011662728" evidence="5">
    <location>
        <begin position="19"/>
        <end position="305"/>
    </location>
</feature>
<dbReference type="RefSeq" id="WP_092367739.1">
    <property type="nucleotide sequence ID" value="NZ_BMGV01000007.1"/>
</dbReference>
<evidence type="ECO:0000256" key="1">
    <source>
        <dbReference type="ARBA" id="ARBA00004442"/>
    </source>
</evidence>
<dbReference type="EMBL" id="FNYD01000007">
    <property type="protein sequence ID" value="SEJ80789.1"/>
    <property type="molecule type" value="Genomic_DNA"/>
</dbReference>
<dbReference type="GO" id="GO:0009279">
    <property type="term" value="C:cell outer membrane"/>
    <property type="evidence" value="ECO:0007669"/>
    <property type="project" value="UniProtKB-SubCell"/>
</dbReference>
<sequence>MRRVFGLLACLLAGPGAAQELTLPAGAQQLAERVRSLDSYALPVGPHGPDGIATLKLEGRVERLSWRIRGGSRTPLQVLAPLRAQIAEAGYDILLDCDARACGGFDFRFATEVIPAPDMYVANRDYRFLSAVAGEAGLSVLVSRVSGLIYVQMIRVTPPGEDAPATVAPDVSPVAPPVRTGEDLADALQRNGRAILADLDFATGSDVLGAGPYGSLRALATLMAEQPEMRIVLVGHTDAVGRLADNIALGKRRADAVRRRLVDELGLDEARIETAGAGYLAPLTTNATPQGREANRRVEAVLLLP</sequence>
<organism evidence="7 8">
    <name type="scientific">Cribrihabitans marinus</name>
    <dbReference type="NCBI Taxonomy" id="1227549"/>
    <lineage>
        <taxon>Bacteria</taxon>
        <taxon>Pseudomonadati</taxon>
        <taxon>Pseudomonadota</taxon>
        <taxon>Alphaproteobacteria</taxon>
        <taxon>Rhodobacterales</taxon>
        <taxon>Paracoccaceae</taxon>
        <taxon>Cribrihabitans</taxon>
    </lineage>
</organism>
<dbReference type="Gene3D" id="3.30.1330.60">
    <property type="entry name" value="OmpA-like domain"/>
    <property type="match status" value="1"/>
</dbReference>
<name>A0A1H7BT96_9RHOB</name>
<evidence type="ECO:0000313" key="8">
    <source>
        <dbReference type="Proteomes" id="UP000199379"/>
    </source>
</evidence>
<dbReference type="InterPro" id="IPR006664">
    <property type="entry name" value="OMP_bac"/>
</dbReference>
<evidence type="ECO:0000256" key="5">
    <source>
        <dbReference type="SAM" id="SignalP"/>
    </source>
</evidence>
<accession>A0A1H7BT96</accession>
<keyword evidence="5" id="KW-0732">Signal</keyword>
<dbReference type="AlphaFoldDB" id="A0A1H7BT96"/>
<evidence type="ECO:0000259" key="6">
    <source>
        <dbReference type="PROSITE" id="PS51123"/>
    </source>
</evidence>